<proteinExistence type="predicted"/>
<dbReference type="Proteomes" id="UP001162131">
    <property type="component" value="Unassembled WGS sequence"/>
</dbReference>
<reference evidence="1" key="1">
    <citation type="submission" date="2021-09" db="EMBL/GenBank/DDBJ databases">
        <authorList>
            <consortium name="AG Swart"/>
            <person name="Singh M."/>
            <person name="Singh A."/>
            <person name="Seah K."/>
            <person name="Emmerich C."/>
        </authorList>
    </citation>
    <scope>NUCLEOTIDE SEQUENCE</scope>
    <source>
        <strain evidence="1">ATCC30299</strain>
    </source>
</reference>
<gene>
    <name evidence="1" type="ORF">BSTOLATCC_MIC39626</name>
</gene>
<dbReference type="AlphaFoldDB" id="A0AAU9JIN3"/>
<name>A0AAU9JIN3_9CILI</name>
<organism evidence="1 2">
    <name type="scientific">Blepharisma stoltei</name>
    <dbReference type="NCBI Taxonomy" id="1481888"/>
    <lineage>
        <taxon>Eukaryota</taxon>
        <taxon>Sar</taxon>
        <taxon>Alveolata</taxon>
        <taxon>Ciliophora</taxon>
        <taxon>Postciliodesmatophora</taxon>
        <taxon>Heterotrichea</taxon>
        <taxon>Heterotrichida</taxon>
        <taxon>Blepharismidae</taxon>
        <taxon>Blepharisma</taxon>
    </lineage>
</organism>
<sequence>MCSPLPGNFYYNYGKVSRLNNGYEFGDPINLRGILYAPNITTAIIKNVKFEFNMIYLDPLKSLNTASLIHLAD</sequence>
<accession>A0AAU9JIN3</accession>
<evidence type="ECO:0000313" key="1">
    <source>
        <dbReference type="EMBL" id="CAG9325843.1"/>
    </source>
</evidence>
<protein>
    <submittedName>
        <fullName evidence="1">Uncharacterized protein</fullName>
    </submittedName>
</protein>
<comment type="caution">
    <text evidence="1">The sequence shown here is derived from an EMBL/GenBank/DDBJ whole genome shotgun (WGS) entry which is preliminary data.</text>
</comment>
<keyword evidence="2" id="KW-1185">Reference proteome</keyword>
<evidence type="ECO:0000313" key="2">
    <source>
        <dbReference type="Proteomes" id="UP001162131"/>
    </source>
</evidence>
<dbReference type="EMBL" id="CAJZBQ010000039">
    <property type="protein sequence ID" value="CAG9325843.1"/>
    <property type="molecule type" value="Genomic_DNA"/>
</dbReference>